<keyword evidence="2" id="KW-1185">Reference proteome</keyword>
<protein>
    <submittedName>
        <fullName evidence="1">Uncharacterized protein</fullName>
    </submittedName>
</protein>
<name>A0ABR5F299_9ACTN</name>
<dbReference type="EMBL" id="JWIO01000025">
    <property type="protein sequence ID" value="KLL10847.1"/>
    <property type="molecule type" value="Genomic_DNA"/>
</dbReference>
<reference evidence="1 2" key="1">
    <citation type="submission" date="2014-12" db="EMBL/GenBank/DDBJ databases">
        <title>Frankia sp. BMG5.1 draft genome.</title>
        <authorList>
            <person name="Gtari M."/>
            <person name="Ghodhbane-Gtari F."/>
            <person name="Nouioui I."/>
            <person name="Ktari A."/>
            <person name="Hezbri K."/>
            <person name="Mimouni W."/>
            <person name="Sbissi I."/>
            <person name="Ayari A."/>
            <person name="Yamanaka T."/>
            <person name="Normand P."/>
            <person name="Tisa L.S."/>
            <person name="Boudabous A."/>
        </authorList>
    </citation>
    <scope>NUCLEOTIDE SEQUENCE [LARGE SCALE GENOMIC DNA]</scope>
    <source>
        <strain evidence="1 2">BMG5.1</strain>
    </source>
</reference>
<proteinExistence type="predicted"/>
<gene>
    <name evidence="1" type="ORF">FrCorBMG51_15450</name>
</gene>
<sequence length="88" mass="9313">MPVVEDPNITAVAGAGANEDRVTAVRASDLYLWESSLRTEVFTEILSGTLQVRYRLLSYVGFIGDRQPAAIATVSGTGLALSAATWGP</sequence>
<dbReference type="Proteomes" id="UP000035425">
    <property type="component" value="Unassembled WGS sequence"/>
</dbReference>
<comment type="caution">
    <text evidence="1">The sequence shown here is derived from an EMBL/GenBank/DDBJ whole genome shotgun (WGS) entry which is preliminary data.</text>
</comment>
<evidence type="ECO:0000313" key="1">
    <source>
        <dbReference type="EMBL" id="KLL10847.1"/>
    </source>
</evidence>
<organism evidence="1 2">
    <name type="scientific">Protofrankia coriariae</name>
    <dbReference type="NCBI Taxonomy" id="1562887"/>
    <lineage>
        <taxon>Bacteria</taxon>
        <taxon>Bacillati</taxon>
        <taxon>Actinomycetota</taxon>
        <taxon>Actinomycetes</taxon>
        <taxon>Frankiales</taxon>
        <taxon>Frankiaceae</taxon>
        <taxon>Protofrankia</taxon>
    </lineage>
</organism>
<accession>A0ABR5F299</accession>
<evidence type="ECO:0000313" key="2">
    <source>
        <dbReference type="Proteomes" id="UP000035425"/>
    </source>
</evidence>